<keyword evidence="4 5" id="KW-0539">Nucleus</keyword>
<feature type="compositionally biased region" description="Basic and acidic residues" evidence="6">
    <location>
        <begin position="25"/>
        <end position="35"/>
    </location>
</feature>
<dbReference type="PROSITE" id="PS50118">
    <property type="entry name" value="HMG_BOX_2"/>
    <property type="match status" value="1"/>
</dbReference>
<dbReference type="SMART" id="SM00398">
    <property type="entry name" value="HMG"/>
    <property type="match status" value="1"/>
</dbReference>
<dbReference type="Gene3D" id="1.10.30.10">
    <property type="entry name" value="High mobility group box domain"/>
    <property type="match status" value="1"/>
</dbReference>
<dbReference type="GO" id="GO:0000785">
    <property type="term" value="C:chromatin"/>
    <property type="evidence" value="ECO:0007669"/>
    <property type="project" value="UniProtKB-ARBA"/>
</dbReference>
<dbReference type="InterPro" id="IPR036910">
    <property type="entry name" value="HMG_box_dom_sf"/>
</dbReference>
<dbReference type="GO" id="GO:0003682">
    <property type="term" value="F:chromatin binding"/>
    <property type="evidence" value="ECO:0007669"/>
    <property type="project" value="UniProtKB-ARBA"/>
</dbReference>
<dbReference type="InterPro" id="IPR031061">
    <property type="entry name" value="HMGB_plant"/>
</dbReference>
<accession>A0A022RSQ2</accession>
<reference evidence="8 9" key="1">
    <citation type="journal article" date="2013" name="Proc. Natl. Acad. Sci. U.S.A.">
        <title>Fine-scale variation in meiotic recombination in Mimulus inferred from population shotgun sequencing.</title>
        <authorList>
            <person name="Hellsten U."/>
            <person name="Wright K.M."/>
            <person name="Jenkins J."/>
            <person name="Shu S."/>
            <person name="Yuan Y."/>
            <person name="Wessler S.R."/>
            <person name="Schmutz J."/>
            <person name="Willis J.H."/>
            <person name="Rokhsar D.S."/>
        </authorList>
    </citation>
    <scope>NUCLEOTIDE SEQUENCE [LARGE SCALE GENOMIC DNA]</scope>
    <source>
        <strain evidence="9">cv. DUN x IM62</strain>
    </source>
</reference>
<dbReference type="Pfam" id="PF00505">
    <property type="entry name" value="HMG_box"/>
    <property type="match status" value="1"/>
</dbReference>
<sequence length="134" mass="15465">MKGAKSKADSRKADSRLAVKKQTKKERNAAKDPNKPKRAPSAFFVFMEDFRQQYKEKHPGNKSVAVVGKAGGDKWKSLTDELPTLPRQASERRSTSVKWKHTTKNWLEVMTSLISRNRKLRKEVRRKKTMIEVP</sequence>
<feature type="region of interest" description="Disordered" evidence="6">
    <location>
        <begin position="1"/>
        <end position="40"/>
    </location>
</feature>
<dbReference type="PANTHER" id="PTHR46261">
    <property type="entry name" value="HIGH MOBILITY GROUP B PROTEIN 4-RELATED"/>
    <property type="match status" value="1"/>
</dbReference>
<dbReference type="EMBL" id="KI630248">
    <property type="protein sequence ID" value="EYU43542.1"/>
    <property type="molecule type" value="Genomic_DNA"/>
</dbReference>
<evidence type="ECO:0000313" key="8">
    <source>
        <dbReference type="EMBL" id="EYU43542.1"/>
    </source>
</evidence>
<evidence type="ECO:0000256" key="5">
    <source>
        <dbReference type="PROSITE-ProRule" id="PRU00267"/>
    </source>
</evidence>
<evidence type="ECO:0000256" key="6">
    <source>
        <dbReference type="SAM" id="MobiDB-lite"/>
    </source>
</evidence>
<dbReference type="GO" id="GO:0003677">
    <property type="term" value="F:DNA binding"/>
    <property type="evidence" value="ECO:0007669"/>
    <property type="project" value="UniProtKB-UniRule"/>
</dbReference>
<dbReference type="GO" id="GO:0005634">
    <property type="term" value="C:nucleus"/>
    <property type="evidence" value="ECO:0007669"/>
    <property type="project" value="UniProtKB-SubCell"/>
</dbReference>
<comment type="similarity">
    <text evidence="2">Belongs to the HMGB family.</text>
</comment>
<evidence type="ECO:0000256" key="1">
    <source>
        <dbReference type="ARBA" id="ARBA00004123"/>
    </source>
</evidence>
<dbReference type="InterPro" id="IPR009071">
    <property type="entry name" value="HMG_box_dom"/>
</dbReference>
<evidence type="ECO:0000256" key="2">
    <source>
        <dbReference type="ARBA" id="ARBA00008774"/>
    </source>
</evidence>
<comment type="subcellular location">
    <subcellularLocation>
        <location evidence="1">Nucleus</location>
    </subcellularLocation>
</comment>
<feature type="domain" description="HMG box" evidence="7">
    <location>
        <begin position="36"/>
        <end position="101"/>
    </location>
</feature>
<dbReference type="GO" id="GO:0006325">
    <property type="term" value="P:chromatin organization"/>
    <property type="evidence" value="ECO:0007669"/>
    <property type="project" value="UniProtKB-ARBA"/>
</dbReference>
<feature type="DNA-binding region" description="HMG box" evidence="5">
    <location>
        <begin position="36"/>
        <end position="101"/>
    </location>
</feature>
<dbReference type="SUPFAM" id="SSF47095">
    <property type="entry name" value="HMG-box"/>
    <property type="match status" value="1"/>
</dbReference>
<keyword evidence="3 5" id="KW-0238">DNA-binding</keyword>
<protein>
    <recommendedName>
        <fullName evidence="7">HMG box domain-containing protein</fullName>
    </recommendedName>
</protein>
<keyword evidence="9" id="KW-1185">Reference proteome</keyword>
<proteinExistence type="inferred from homology"/>
<dbReference type="PANTHER" id="PTHR46261:SF18">
    <property type="entry name" value="DNA-BINDING PROTEIN MNB1B"/>
    <property type="match status" value="1"/>
</dbReference>
<gene>
    <name evidence="8" type="ORF">MIMGU_mgv1a016084mg</name>
</gene>
<name>A0A022RSQ2_ERYGU</name>
<organism evidence="8 9">
    <name type="scientific">Erythranthe guttata</name>
    <name type="common">Yellow monkey flower</name>
    <name type="synonym">Mimulus guttatus</name>
    <dbReference type="NCBI Taxonomy" id="4155"/>
    <lineage>
        <taxon>Eukaryota</taxon>
        <taxon>Viridiplantae</taxon>
        <taxon>Streptophyta</taxon>
        <taxon>Embryophyta</taxon>
        <taxon>Tracheophyta</taxon>
        <taxon>Spermatophyta</taxon>
        <taxon>Magnoliopsida</taxon>
        <taxon>eudicotyledons</taxon>
        <taxon>Gunneridae</taxon>
        <taxon>Pentapetalae</taxon>
        <taxon>asterids</taxon>
        <taxon>lamiids</taxon>
        <taxon>Lamiales</taxon>
        <taxon>Phrymaceae</taxon>
        <taxon>Erythranthe</taxon>
    </lineage>
</organism>
<evidence type="ECO:0000259" key="7">
    <source>
        <dbReference type="PROSITE" id="PS50118"/>
    </source>
</evidence>
<evidence type="ECO:0000256" key="4">
    <source>
        <dbReference type="ARBA" id="ARBA00023242"/>
    </source>
</evidence>
<dbReference type="eggNOG" id="KOG0381">
    <property type="taxonomic scope" value="Eukaryota"/>
</dbReference>
<dbReference type="STRING" id="4155.A0A022RSQ2"/>
<dbReference type="Proteomes" id="UP000030748">
    <property type="component" value="Unassembled WGS sequence"/>
</dbReference>
<dbReference type="GO" id="GO:0030527">
    <property type="term" value="F:structural constituent of chromatin"/>
    <property type="evidence" value="ECO:0007669"/>
    <property type="project" value="UniProtKB-ARBA"/>
</dbReference>
<feature type="compositionally biased region" description="Basic and acidic residues" evidence="6">
    <location>
        <begin position="1"/>
        <end position="17"/>
    </location>
</feature>
<evidence type="ECO:0000313" key="9">
    <source>
        <dbReference type="Proteomes" id="UP000030748"/>
    </source>
</evidence>
<dbReference type="AlphaFoldDB" id="A0A022RSQ2"/>
<evidence type="ECO:0000256" key="3">
    <source>
        <dbReference type="ARBA" id="ARBA00023125"/>
    </source>
</evidence>